<dbReference type="InterPro" id="IPR042119">
    <property type="entry name" value="QueA_dom2"/>
</dbReference>
<comment type="catalytic activity">
    <reaction evidence="8 13">
        <text>7-aminomethyl-7-carbaguanosine(34) in tRNA + S-adenosyl-L-methionine = epoxyqueuosine(34) in tRNA + adenine + L-methionine + 2 H(+)</text>
        <dbReference type="Rhea" id="RHEA:32155"/>
        <dbReference type="Rhea" id="RHEA-COMP:10342"/>
        <dbReference type="Rhea" id="RHEA-COMP:18582"/>
        <dbReference type="ChEBI" id="CHEBI:15378"/>
        <dbReference type="ChEBI" id="CHEBI:16708"/>
        <dbReference type="ChEBI" id="CHEBI:57844"/>
        <dbReference type="ChEBI" id="CHEBI:59789"/>
        <dbReference type="ChEBI" id="CHEBI:82833"/>
        <dbReference type="ChEBI" id="CHEBI:194443"/>
        <dbReference type="EC" id="2.4.99.17"/>
    </reaction>
</comment>
<evidence type="ECO:0000256" key="1">
    <source>
        <dbReference type="ARBA" id="ARBA00004496"/>
    </source>
</evidence>
<dbReference type="GO" id="GO:0008616">
    <property type="term" value="P:tRNA queuosine(34) biosynthetic process"/>
    <property type="evidence" value="ECO:0007669"/>
    <property type="project" value="UniProtKB-UniRule"/>
</dbReference>
<dbReference type="InterPro" id="IPR036100">
    <property type="entry name" value="QueA_sf"/>
</dbReference>
<evidence type="ECO:0000256" key="8">
    <source>
        <dbReference type="ARBA" id="ARBA00052751"/>
    </source>
</evidence>
<evidence type="ECO:0000256" key="9">
    <source>
        <dbReference type="ARBA" id="ARBA00061210"/>
    </source>
</evidence>
<keyword evidence="5 13" id="KW-0808">Transferase</keyword>
<comment type="caution">
    <text evidence="14">The sequence shown here is derived from an EMBL/GenBank/DDBJ whole genome shotgun (WGS) entry which is preliminary data.</text>
</comment>
<dbReference type="EC" id="2.4.99.17" evidence="10 13"/>
<dbReference type="Gene3D" id="2.40.10.240">
    <property type="entry name" value="QueA-like"/>
    <property type="match status" value="1"/>
</dbReference>
<comment type="subcellular location">
    <subcellularLocation>
        <location evidence="1 13">Cytoplasm</location>
    </subcellularLocation>
</comment>
<dbReference type="SUPFAM" id="SSF111337">
    <property type="entry name" value="QueA-like"/>
    <property type="match status" value="1"/>
</dbReference>
<dbReference type="Gene3D" id="3.40.1780.10">
    <property type="entry name" value="QueA-like"/>
    <property type="match status" value="1"/>
</dbReference>
<dbReference type="NCBIfam" id="NF001140">
    <property type="entry name" value="PRK00147.1"/>
    <property type="match status" value="1"/>
</dbReference>
<keyword evidence="6 13" id="KW-0949">S-adenosyl-L-methionine</keyword>
<keyword evidence="4 13" id="KW-0963">Cytoplasm</keyword>
<dbReference type="HAMAP" id="MF_00113">
    <property type="entry name" value="QueA"/>
    <property type="match status" value="1"/>
</dbReference>
<dbReference type="EMBL" id="JADWDC010000008">
    <property type="protein sequence ID" value="MCC0176367.1"/>
    <property type="molecule type" value="Genomic_DNA"/>
</dbReference>
<dbReference type="FunFam" id="3.40.1780.10:FF:000001">
    <property type="entry name" value="S-adenosylmethionine:tRNA ribosyltransferase-isomerase"/>
    <property type="match status" value="1"/>
</dbReference>
<dbReference type="InterPro" id="IPR003699">
    <property type="entry name" value="QueA"/>
</dbReference>
<gene>
    <name evidence="13 14" type="primary">queA</name>
    <name evidence="14" type="ORF">I4641_05170</name>
</gene>
<proteinExistence type="inferred from homology"/>
<reference evidence="14" key="1">
    <citation type="journal article" date="2021" name="Antonie Van Leeuwenhoek">
        <title>Draft genome and description of Waterburya agarophytonicola gen. nov. sp. nov. (Pleurocapsales, Cyanobacteria): a seaweed symbiont.</title>
        <authorList>
            <person name="Bonthond G."/>
            <person name="Shalygin S."/>
            <person name="Bayer T."/>
            <person name="Weinberger F."/>
        </authorList>
    </citation>
    <scope>NUCLEOTIDE SEQUENCE</scope>
    <source>
        <strain evidence="14">KI4</strain>
    </source>
</reference>
<evidence type="ECO:0000256" key="2">
    <source>
        <dbReference type="ARBA" id="ARBA00004691"/>
    </source>
</evidence>
<evidence type="ECO:0000256" key="12">
    <source>
        <dbReference type="ARBA" id="ARBA00076160"/>
    </source>
</evidence>
<comment type="subunit">
    <text evidence="3 13">Monomer.</text>
</comment>
<evidence type="ECO:0000256" key="10">
    <source>
        <dbReference type="ARBA" id="ARBA00066503"/>
    </source>
</evidence>
<dbReference type="PANTHER" id="PTHR30307:SF0">
    <property type="entry name" value="S-ADENOSYLMETHIONINE:TRNA RIBOSYLTRANSFERASE-ISOMERASE"/>
    <property type="match status" value="1"/>
</dbReference>
<comment type="similarity">
    <text evidence="9 13">Belongs to the QueA family.</text>
</comment>
<name>A0A964FEX0_9CYAN</name>
<dbReference type="RefSeq" id="WP_229639409.1">
    <property type="nucleotide sequence ID" value="NZ_JADWDC010000008.1"/>
</dbReference>
<evidence type="ECO:0000256" key="7">
    <source>
        <dbReference type="ARBA" id="ARBA00022785"/>
    </source>
</evidence>
<dbReference type="GO" id="GO:0051075">
    <property type="term" value="F:S-adenosylmethionine:tRNA ribosyltransferase-isomerase activity"/>
    <property type="evidence" value="ECO:0007669"/>
    <property type="project" value="UniProtKB-EC"/>
</dbReference>
<keyword evidence="15" id="KW-1185">Reference proteome</keyword>
<keyword evidence="14" id="KW-0328">Glycosyltransferase</keyword>
<evidence type="ECO:0000313" key="14">
    <source>
        <dbReference type="EMBL" id="MCC0176367.1"/>
    </source>
</evidence>
<dbReference type="NCBIfam" id="TIGR00113">
    <property type="entry name" value="queA"/>
    <property type="match status" value="1"/>
</dbReference>
<comment type="function">
    <text evidence="13">Transfers and isomerizes the ribose moiety from AdoMet to the 7-aminomethyl group of 7-deazaguanine (preQ1-tRNA) to give epoxyqueuosine (oQ-tRNA).</text>
</comment>
<organism evidence="14 15">
    <name type="scientific">Waterburya agarophytonicola KI4</name>
    <dbReference type="NCBI Taxonomy" id="2874699"/>
    <lineage>
        <taxon>Bacteria</taxon>
        <taxon>Bacillati</taxon>
        <taxon>Cyanobacteriota</taxon>
        <taxon>Cyanophyceae</taxon>
        <taxon>Pleurocapsales</taxon>
        <taxon>Hyellaceae</taxon>
        <taxon>Waterburya</taxon>
        <taxon>Waterburya agarophytonicola</taxon>
    </lineage>
</organism>
<evidence type="ECO:0000313" key="15">
    <source>
        <dbReference type="Proteomes" id="UP000729733"/>
    </source>
</evidence>
<comment type="pathway">
    <text evidence="2 13">tRNA modification; tRNA-queuosine biosynthesis.</text>
</comment>
<dbReference type="Proteomes" id="UP000729733">
    <property type="component" value="Unassembled WGS sequence"/>
</dbReference>
<dbReference type="Pfam" id="PF02547">
    <property type="entry name" value="Queuosine_synth"/>
    <property type="match status" value="1"/>
</dbReference>
<accession>A0A964FEX0</accession>
<evidence type="ECO:0000256" key="4">
    <source>
        <dbReference type="ARBA" id="ARBA00022490"/>
    </source>
</evidence>
<dbReference type="GO" id="GO:0005737">
    <property type="term" value="C:cytoplasm"/>
    <property type="evidence" value="ECO:0007669"/>
    <property type="project" value="UniProtKB-SubCell"/>
</dbReference>
<keyword evidence="7 13" id="KW-0671">Queuosine biosynthesis</keyword>
<sequence length="360" mass="40212">MNEDFLLSSYTYQLPQKLIAQAPVTPRDSSRLLIVDSPISCRHEVFQALPHWLRSGDLLVLNDTRVIPARLYGRKTTGSQVEILLLEEKPNNCWLALVKPGKRFTPGSKIIFDALDDQKDLGDFQLQGVVIDRDAATGGRLLQFELPEGTTLWHFLANYGQLPLPPYITENDSPGERYQTVYAEKPGAIAAPTAGLHFTPELLAKLEQQGIDRTYITLHVGVGTFRPVETEKILSHQMHQEWIEVSPETVAKINQTKARGGRVFAVGTTAVRALEGAAQQAGSDLIQPFRGKTNLFIYPGYQWQIVDGLITNFHLPASSLLMLVSALIGRKRLLSLYQEAIALNYRFYSFGDAMLILPQE</sequence>
<protein>
    <recommendedName>
        <fullName evidence="11 13">S-adenosylmethionine:tRNA ribosyltransferase-isomerase</fullName>
        <ecNumber evidence="10 13">2.4.99.17</ecNumber>
    </recommendedName>
    <alternativeName>
        <fullName evidence="12 13">Queuosine biosynthesis protein QueA</fullName>
    </alternativeName>
</protein>
<evidence type="ECO:0000256" key="5">
    <source>
        <dbReference type="ARBA" id="ARBA00022679"/>
    </source>
</evidence>
<dbReference type="PANTHER" id="PTHR30307">
    <property type="entry name" value="S-ADENOSYLMETHIONINE:TRNA RIBOSYLTRANSFERASE-ISOMERASE"/>
    <property type="match status" value="1"/>
</dbReference>
<evidence type="ECO:0000256" key="6">
    <source>
        <dbReference type="ARBA" id="ARBA00022691"/>
    </source>
</evidence>
<dbReference type="AlphaFoldDB" id="A0A964FEX0"/>
<evidence type="ECO:0000256" key="11">
    <source>
        <dbReference type="ARBA" id="ARBA00069325"/>
    </source>
</evidence>
<evidence type="ECO:0000256" key="3">
    <source>
        <dbReference type="ARBA" id="ARBA00011245"/>
    </source>
</evidence>
<evidence type="ECO:0000256" key="13">
    <source>
        <dbReference type="HAMAP-Rule" id="MF_00113"/>
    </source>
</evidence>
<dbReference type="InterPro" id="IPR042118">
    <property type="entry name" value="QueA_dom1"/>
</dbReference>